<dbReference type="Pfam" id="PF03666">
    <property type="entry name" value="NPR3"/>
    <property type="match status" value="1"/>
</dbReference>
<feature type="compositionally biased region" description="Low complexity" evidence="2">
    <location>
        <begin position="866"/>
        <end position="884"/>
    </location>
</feature>
<dbReference type="InterPro" id="IPR005365">
    <property type="entry name" value="Npr3"/>
</dbReference>
<evidence type="ECO:0000259" key="3">
    <source>
        <dbReference type="Pfam" id="PF24064"/>
    </source>
</evidence>
<proteinExistence type="inferred from homology"/>
<dbReference type="GO" id="GO:1904262">
    <property type="term" value="P:negative regulation of TORC1 signaling"/>
    <property type="evidence" value="ECO:0007669"/>
    <property type="project" value="TreeGrafter"/>
</dbReference>
<evidence type="ECO:0000313" key="4">
    <source>
        <dbReference type="EMBL" id="PWN94028.1"/>
    </source>
</evidence>
<dbReference type="AlphaFoldDB" id="A0A316YZE4"/>
<feature type="region of interest" description="Disordered" evidence="2">
    <location>
        <begin position="1"/>
        <end position="25"/>
    </location>
</feature>
<feature type="compositionally biased region" description="Acidic residues" evidence="2">
    <location>
        <begin position="1117"/>
        <end position="1153"/>
    </location>
</feature>
<name>A0A316YZE4_9BASI</name>
<feature type="region of interest" description="Disordered" evidence="2">
    <location>
        <begin position="949"/>
        <end position="1083"/>
    </location>
</feature>
<feature type="compositionally biased region" description="Basic residues" evidence="2">
    <location>
        <begin position="1043"/>
        <end position="1058"/>
    </location>
</feature>
<dbReference type="OrthoDB" id="18648at2759"/>
<feature type="compositionally biased region" description="Low complexity" evidence="2">
    <location>
        <begin position="990"/>
        <end position="1007"/>
    </location>
</feature>
<sequence>MATARRSRGTDKGLSDAAAAASSSPLLAVLLVTSSSRGASLAFRYPRKPKLFRRYSKVRYYGRRMAAEDGRRAGAGMGGEEDLVGEDDEEAQEEEEDELSEDEEEDEDEEDGDVDEDDEEDEEDLAIEESEDGLDEEEDRSDDGGLRRTKRRNSSAGEERRLSGSNTGGPSLVKRALERSRDVNVGLGSGAGVGGSGSDLDDALSGGSAAGGKDRDRETTADHAQRKARAQKAYQKFLGYDVDFLASVLAPRRELCHQKFELVIDDLAFVGHPVCVDEDGRWDPDAEDIEDDARRGRDPKKKPTPATSGIPEGDEDSSSGYIIHDPYEDPRESAKSSGFSSSTSSSMTLFHLVLVLDKPDPSPYMPRLDLTSWLQFFYDNIAFKMTAALFAEETRCHYISRESEKLSLLRERCMDDGQSYTSFLTHSLHVSSLARCLKQVHLSISTSSNAFVTINDSIDAHLQLPPLLHDPSRIAKVADVETQVDLNDPIFIEAANNGRTDAQQRPSNLGDVMLQEWTRTTGPLLLPWQTLLLLNDRLGKAATHTRGRAPAAGPTAIPMAATASSTADAETAGEESDEESLASFAGDQSLDAWARKFTRLLRPTLSGVPTFAEIAHLLDWDLYEDVYPMVRHLIYYREARVVDVPRIQNTYSISPLLELEKLPKLSISWSLRFANAKTLPPLVSFLANLSSGLRPFHHLMPARKAEEKGLCLDCLVWLLRHEVIVQMHVRLRLVASEEVKRKAAAARAVKRKRRSEIKEKRRQREEQREKKRAARAAKLAARATAAKNVAPLLVKAEERQNQRDQQEQQEQHASRSAPADVPGDALGLDVKPKGRGRSRERSLSPFVEKPPPSGITTVMNASMLESSPSSSSTAPSNGAVVSPSAANGSAIAPAATNNYTRGHSRNSSSAHTVMTAAIVADLDAQIAGDELKFERRPVLRSRSPSRVLNLAGTSLGSSSAAPARGSSSRPSTPRGRAVNILHHHYHGHSRTPSSSSSGGAAPVGTVSFSGGPTAGGGLPQSVPLSTHPSTTTPTTGGAALKRGNPRRIMSRSPSRARLRVTGFGEEEQIEVEEGGEDDEAALGVPEGGMIVGIQDEDARRLSLVGEEDSGALGLETGQEEDSEESSAEEENEEEEEEEEEEDDGEGSEAEWWEWDPKASIIGEPSRATREENEWIAIMVQDRDAQLAQRFFRLLPYLNGKHTVDEIVYREEMRRRDLRSVLSAFKDEIMTFVHP</sequence>
<dbReference type="Pfam" id="PF24064">
    <property type="entry name" value="HTH_NPRL3"/>
    <property type="match status" value="1"/>
</dbReference>
<feature type="compositionally biased region" description="Gly residues" evidence="2">
    <location>
        <begin position="187"/>
        <end position="197"/>
    </location>
</feature>
<protein>
    <recommendedName>
        <fullName evidence="3">GATOR1 complex protein NPRL3 C-terminal HTH domain-containing protein</fullName>
    </recommendedName>
</protein>
<feature type="compositionally biased region" description="Low complexity" evidence="2">
    <location>
        <begin position="335"/>
        <end position="344"/>
    </location>
</feature>
<feature type="region of interest" description="Disordered" evidence="2">
    <location>
        <begin position="545"/>
        <end position="581"/>
    </location>
</feature>
<feature type="compositionally biased region" description="Basic and acidic residues" evidence="2">
    <location>
        <begin position="325"/>
        <end position="334"/>
    </location>
</feature>
<dbReference type="STRING" id="215250.A0A316YZE4"/>
<feature type="compositionally biased region" description="Low complexity" evidence="2">
    <location>
        <begin position="15"/>
        <end position="25"/>
    </location>
</feature>
<feature type="compositionally biased region" description="Low complexity" evidence="2">
    <location>
        <begin position="1021"/>
        <end position="1035"/>
    </location>
</feature>
<feature type="region of interest" description="Disordered" evidence="2">
    <location>
        <begin position="65"/>
        <end position="229"/>
    </location>
</feature>
<evidence type="ECO:0000256" key="2">
    <source>
        <dbReference type="SAM" id="MobiDB-lite"/>
    </source>
</evidence>
<accession>A0A316YZE4</accession>
<dbReference type="PANTHER" id="PTHR13153">
    <property type="entry name" value="CGTHBA PROTEIN -14 GENE PROTEIN"/>
    <property type="match status" value="1"/>
</dbReference>
<comment type="similarity">
    <text evidence="1">Belongs to the NPR3 family.</text>
</comment>
<keyword evidence="5" id="KW-1185">Reference proteome</keyword>
<dbReference type="InParanoid" id="A0A316YZE4"/>
<feature type="compositionally biased region" description="Acidic residues" evidence="2">
    <location>
        <begin position="571"/>
        <end position="580"/>
    </location>
</feature>
<dbReference type="FunCoup" id="A0A316YZE4">
    <property type="interactions" value="92"/>
</dbReference>
<feature type="region of interest" description="Disordered" evidence="2">
    <location>
        <begin position="280"/>
        <end position="344"/>
    </location>
</feature>
<feature type="compositionally biased region" description="Basic and acidic residues" evidence="2">
    <location>
        <begin position="212"/>
        <end position="225"/>
    </location>
</feature>
<feature type="compositionally biased region" description="Polar residues" evidence="2">
    <location>
        <begin position="854"/>
        <end position="865"/>
    </location>
</feature>
<evidence type="ECO:0000256" key="1">
    <source>
        <dbReference type="ARBA" id="ARBA00010546"/>
    </source>
</evidence>
<reference evidence="4" key="1">
    <citation type="journal article" date="2018" name="Mol. Biol. Evol.">
        <title>Broad Genomic Sampling Reveals a Smut Pathogenic Ancestry of the Fungal Clade Ustilaginomycotina.</title>
        <authorList>
            <person name="Kijpornyongpan T."/>
            <person name="Mondo S.J."/>
            <person name="Barry K."/>
            <person name="Sandor L."/>
            <person name="Lee J."/>
            <person name="Lipzen A."/>
            <person name="Pangilinan J."/>
            <person name="LaButti K."/>
            <person name="Hainaut M."/>
            <person name="Henrissat B."/>
            <person name="Grigoriev I.V."/>
            <person name="Spatafora J.W."/>
            <person name="Aime M.C."/>
        </authorList>
    </citation>
    <scope>NUCLEOTIDE SEQUENCE [LARGE SCALE GENOMIC DNA]</scope>
    <source>
        <strain evidence="4">MCA 4198</strain>
    </source>
</reference>
<dbReference type="EMBL" id="KZ819634">
    <property type="protein sequence ID" value="PWN94028.1"/>
    <property type="molecule type" value="Genomic_DNA"/>
</dbReference>
<feature type="region of interest" description="Disordered" evidence="2">
    <location>
        <begin position="1106"/>
        <end position="1165"/>
    </location>
</feature>
<feature type="region of interest" description="Disordered" evidence="2">
    <location>
        <begin position="749"/>
        <end position="783"/>
    </location>
</feature>
<dbReference type="GO" id="GO:1990130">
    <property type="term" value="C:GATOR1 complex"/>
    <property type="evidence" value="ECO:0007669"/>
    <property type="project" value="TreeGrafter"/>
</dbReference>
<feature type="compositionally biased region" description="Low complexity" evidence="2">
    <location>
        <begin position="949"/>
        <end position="977"/>
    </location>
</feature>
<feature type="compositionally biased region" description="Basic and acidic residues" evidence="2">
    <location>
        <begin position="798"/>
        <end position="813"/>
    </location>
</feature>
<dbReference type="PANTHER" id="PTHR13153:SF5">
    <property type="entry name" value="GATOR COMPLEX PROTEIN NPRL3"/>
    <property type="match status" value="1"/>
</dbReference>
<dbReference type="Proteomes" id="UP000245768">
    <property type="component" value="Unassembled WGS sequence"/>
</dbReference>
<dbReference type="InterPro" id="IPR056603">
    <property type="entry name" value="HTH_NPRL3"/>
</dbReference>
<organism evidence="4 5">
    <name type="scientific">Acaromyces ingoldii</name>
    <dbReference type="NCBI Taxonomy" id="215250"/>
    <lineage>
        <taxon>Eukaryota</taxon>
        <taxon>Fungi</taxon>
        <taxon>Dikarya</taxon>
        <taxon>Basidiomycota</taxon>
        <taxon>Ustilaginomycotina</taxon>
        <taxon>Exobasidiomycetes</taxon>
        <taxon>Exobasidiales</taxon>
        <taxon>Cryptobasidiaceae</taxon>
        <taxon>Acaromyces</taxon>
    </lineage>
</organism>
<feature type="domain" description="GATOR1 complex protein NPRL3 C-terminal HTH" evidence="3">
    <location>
        <begin position="1168"/>
        <end position="1228"/>
    </location>
</feature>
<dbReference type="GO" id="GO:0010508">
    <property type="term" value="P:positive regulation of autophagy"/>
    <property type="evidence" value="ECO:0007669"/>
    <property type="project" value="TreeGrafter"/>
</dbReference>
<dbReference type="GeneID" id="37046628"/>
<gene>
    <name evidence="4" type="ORF">FA10DRAFT_299351</name>
</gene>
<feature type="compositionally biased region" description="Acidic residues" evidence="2">
    <location>
        <begin position="79"/>
        <end position="141"/>
    </location>
</feature>
<dbReference type="GO" id="GO:0034198">
    <property type="term" value="P:cellular response to amino acid starvation"/>
    <property type="evidence" value="ECO:0007669"/>
    <property type="project" value="TreeGrafter"/>
</dbReference>
<feature type="compositionally biased region" description="Acidic residues" evidence="2">
    <location>
        <begin position="1064"/>
        <end position="1080"/>
    </location>
</feature>
<feature type="region of interest" description="Disordered" evidence="2">
    <location>
        <begin position="798"/>
        <end position="884"/>
    </location>
</feature>
<feature type="compositionally biased region" description="Basic and acidic residues" evidence="2">
    <location>
        <begin position="756"/>
        <end position="769"/>
    </location>
</feature>
<dbReference type="GO" id="GO:0038202">
    <property type="term" value="P:TORC1 signaling"/>
    <property type="evidence" value="ECO:0007669"/>
    <property type="project" value="TreeGrafter"/>
</dbReference>
<dbReference type="RefSeq" id="XP_025381226.1">
    <property type="nucleotide sequence ID" value="XM_025524712.1"/>
</dbReference>
<evidence type="ECO:0000313" key="5">
    <source>
        <dbReference type="Proteomes" id="UP000245768"/>
    </source>
</evidence>
<feature type="compositionally biased region" description="Low complexity" evidence="2">
    <location>
        <begin position="560"/>
        <end position="570"/>
    </location>
</feature>